<keyword evidence="2" id="KW-0378">Hydrolase</keyword>
<evidence type="ECO:0000313" key="1">
    <source>
        <dbReference type="EMBL" id="ANM47144.1"/>
    </source>
</evidence>
<keyword evidence="2" id="KW-0347">Helicase</keyword>
<protein>
    <submittedName>
        <fullName evidence="2">DNA helicase loader</fullName>
    </submittedName>
</protein>
<evidence type="ECO:0000313" key="2">
    <source>
        <dbReference type="EMBL" id="APD20052.1"/>
    </source>
</evidence>
<keyword evidence="2" id="KW-0067">ATP-binding</keyword>
<dbReference type="OrthoDB" id="7067at10239"/>
<reference evidence="1 4" key="2">
    <citation type="journal article" date="2017" name="Arch. Virol.">
        <title>First complete genome sequence of a virulent bacteriophage infecting the opportunistic pathogen Serratia rubidaea.</title>
        <authorList>
            <person name="Xing S."/>
            <person name="Ma T."/>
            <person name="Zhang X."/>
            <person name="Huang Y."/>
            <person name="Mi Z."/>
            <person name="Sun Q."/>
            <person name="An X."/>
            <person name="Fan H."/>
            <person name="Wu S."/>
            <person name="Wei L."/>
            <person name="Tong Y."/>
        </authorList>
    </citation>
    <scope>NUCLEOTIDE SEQUENCE [LARGE SCALE GENOMIC DNA]</scope>
</reference>
<dbReference type="GeneID" id="40092426"/>
<dbReference type="HAMAP" id="MF_04156">
    <property type="entry name" value="HELIC_LOADER_T4"/>
    <property type="match status" value="1"/>
</dbReference>
<dbReference type="InterPro" id="IPR023197">
    <property type="entry name" value="Phage_T4_Gp59_dom_sf"/>
</dbReference>
<keyword evidence="4" id="KW-1185">Reference proteome</keyword>
<evidence type="ECO:0000313" key="3">
    <source>
        <dbReference type="Proteomes" id="UP000230444"/>
    </source>
</evidence>
<dbReference type="KEGG" id="vg:40092426"/>
<dbReference type="Gene3D" id="1.10.8.60">
    <property type="match status" value="1"/>
</dbReference>
<proteinExistence type="inferred from homology"/>
<evidence type="ECO:0000313" key="4">
    <source>
        <dbReference type="Proteomes" id="UP000231470"/>
    </source>
</evidence>
<organism evidence="2 3">
    <name type="scientific">Serratia phage vB_Sru_IME250</name>
    <dbReference type="NCBI Taxonomy" id="1852640"/>
    <lineage>
        <taxon>Viruses</taxon>
        <taxon>Duplodnaviria</taxon>
        <taxon>Heunggongvirae</taxon>
        <taxon>Uroviricota</taxon>
        <taxon>Caudoviricetes</taxon>
        <taxon>Pantevenvirales</taxon>
        <taxon>Ackermannviridae</taxon>
        <taxon>Taipeivirus</taxon>
        <taxon>Taipeivirus IME250</taxon>
    </lineage>
</organism>
<dbReference type="InterPro" id="IPR008944">
    <property type="entry name" value="Phage_T4_Gp59"/>
</dbReference>
<reference evidence="2 3" key="1">
    <citation type="submission" date="2016-11" db="EMBL/GenBank/DDBJ databases">
        <title>Complete genome of the first virulent bacteriophage infecting the opportunist pathogen Serratia rubidaea.</title>
        <authorList>
            <person name="Xing S."/>
            <person name="Ma T."/>
            <person name="Zhang X."/>
            <person name="Huang Y."/>
            <person name="Mi Z."/>
            <person name="Sun Q."/>
            <person name="An X."/>
            <person name="Fan H."/>
            <person name="Wu S."/>
            <person name="Lin W."/>
            <person name="Tong Y."/>
        </authorList>
    </citation>
    <scope>NUCLEOTIDE SEQUENCE [LARGE SCALE GENOMIC DNA]</scope>
</reference>
<keyword evidence="2" id="KW-0547">Nucleotide-binding</keyword>
<dbReference type="EMBL" id="KY073123">
    <property type="protein sequence ID" value="APD20052.1"/>
    <property type="molecule type" value="Genomic_DNA"/>
</dbReference>
<dbReference type="SUPFAM" id="SSF48493">
    <property type="entry name" value="gene 59 helicase assembly protein"/>
    <property type="match status" value="1"/>
</dbReference>
<dbReference type="Proteomes" id="UP000230444">
    <property type="component" value="Segment"/>
</dbReference>
<dbReference type="RefSeq" id="YP_009615945.1">
    <property type="nucleotide sequence ID" value="NC_042047.1"/>
</dbReference>
<dbReference type="Proteomes" id="UP000231470">
    <property type="component" value="Segment"/>
</dbReference>
<dbReference type="GO" id="GO:0004386">
    <property type="term" value="F:helicase activity"/>
    <property type="evidence" value="ECO:0007669"/>
    <property type="project" value="UniProtKB-KW"/>
</dbReference>
<name>A0A1J0MFZ7_9CAUD</name>
<accession>A0A1J0MFZ7</accession>
<sequence>MVTEWERMEYERAFNVYCIFMAIKLHFTTKDYDYSLYGPMNNYKFETFFAKEGLRKQFARLSRRFESSEGEVVENYIIANFIKSPKTWVTTLLTRQAQENYNEYRQLYDNFTYNFLENFEKTMIPEITGRGMTFLQYLKGDGESHPPLLTDIILKKYPMWFLVGLNKITGFISFYDTLLKDDIYWNSEAFLLKKTDAVVPNENTDYARNKFREMILSHGI</sequence>
<dbReference type="EMBL" id="KX147096">
    <property type="protein sequence ID" value="ANM47144.1"/>
    <property type="molecule type" value="Genomic_DNA"/>
</dbReference>